<dbReference type="Pfam" id="PF13432">
    <property type="entry name" value="TPR_16"/>
    <property type="match status" value="2"/>
</dbReference>
<evidence type="ECO:0000256" key="3">
    <source>
        <dbReference type="PROSITE-ProRule" id="PRU00339"/>
    </source>
</evidence>
<dbReference type="Gene3D" id="2.60.40.1120">
    <property type="entry name" value="Carboxypeptidase-like, regulatory domain"/>
    <property type="match status" value="1"/>
</dbReference>
<dbReference type="AlphaFoldDB" id="A0A062XUR6"/>
<feature type="repeat" description="TPR" evidence="3">
    <location>
        <begin position="237"/>
        <end position="270"/>
    </location>
</feature>
<evidence type="ECO:0000313" key="6">
    <source>
        <dbReference type="Proteomes" id="UP000027284"/>
    </source>
</evidence>
<feature type="repeat" description="TPR" evidence="3">
    <location>
        <begin position="169"/>
        <end position="202"/>
    </location>
</feature>
<dbReference type="PANTHER" id="PTHR44227:SF3">
    <property type="entry name" value="PROTEIN O-MANNOSYL-TRANSFERASE TMTC4"/>
    <property type="match status" value="1"/>
</dbReference>
<reference evidence="5 6" key="1">
    <citation type="submission" date="2014-04" db="EMBL/GenBank/DDBJ databases">
        <title>The Genome Sequence of Thermoanaerobaculum aquaticum MP-01, The First Cultivated Group 23 Acidobacterium.</title>
        <authorList>
            <person name="Stamps B.W."/>
            <person name="Losey N.A."/>
            <person name="Lawson P.A."/>
            <person name="Stevenson B.S."/>
        </authorList>
    </citation>
    <scope>NUCLEOTIDE SEQUENCE [LARGE SCALE GENOMIC DNA]</scope>
    <source>
        <strain evidence="5 6">MP-01</strain>
    </source>
</reference>
<feature type="signal peptide" evidence="4">
    <location>
        <begin position="1"/>
        <end position="18"/>
    </location>
</feature>
<evidence type="ECO:0000256" key="4">
    <source>
        <dbReference type="SAM" id="SignalP"/>
    </source>
</evidence>
<dbReference type="InterPro" id="IPR052346">
    <property type="entry name" value="O-mannosyl-transferase_TMTC"/>
</dbReference>
<dbReference type="Proteomes" id="UP000027284">
    <property type="component" value="Unassembled WGS sequence"/>
</dbReference>
<dbReference type="InterPro" id="IPR019734">
    <property type="entry name" value="TPR_rpt"/>
</dbReference>
<evidence type="ECO:0000256" key="1">
    <source>
        <dbReference type="ARBA" id="ARBA00022737"/>
    </source>
</evidence>
<dbReference type="PROSITE" id="PS50005">
    <property type="entry name" value="TPR"/>
    <property type="match status" value="2"/>
</dbReference>
<accession>A0A062XUR6</accession>
<evidence type="ECO:0000313" key="5">
    <source>
        <dbReference type="EMBL" id="KDA53124.1"/>
    </source>
</evidence>
<keyword evidence="4" id="KW-0732">Signal</keyword>
<organism evidence="5 6">
    <name type="scientific">Thermoanaerobaculum aquaticum</name>
    <dbReference type="NCBI Taxonomy" id="1312852"/>
    <lineage>
        <taxon>Bacteria</taxon>
        <taxon>Pseudomonadati</taxon>
        <taxon>Acidobacteriota</taxon>
        <taxon>Thermoanaerobaculia</taxon>
        <taxon>Thermoanaerobaculales</taxon>
        <taxon>Thermoanaerobaculaceae</taxon>
        <taxon>Thermoanaerobaculum</taxon>
    </lineage>
</organism>
<keyword evidence="1" id="KW-0677">Repeat</keyword>
<feature type="chain" id="PRO_5001616474" evidence="4">
    <location>
        <begin position="19"/>
        <end position="327"/>
    </location>
</feature>
<sequence>MKKLFTLLGLLVAGGTLAQENTSSWGFVNNLPPGRPAIFGYVTTVDGQPIANAMVEVYLNSEFRSDYAVTDSQGFYALALPQRSEVWEIRVKADGFLPWSTRTGILAKERLDIVLRKDPRPATEVKPESKQRRQARKLMQEGLEAARKGQTQKALELLRQAAATDPRYAPAYNNLGVHLRLAGDLEGAEAAFRQALQAESFDFYSRFNLAALLYDTGRYHEAAPMAEQAVLADPTSAAAEALLGQSLLALGQGQRALEHFQRALTLSQSQLDLELEISDAYALSGRLAEALAAKKSWLAKHSSDPRATHVQASVAKLEARLSAEPKR</sequence>
<dbReference type="InterPro" id="IPR008969">
    <property type="entry name" value="CarboxyPept-like_regulatory"/>
</dbReference>
<dbReference type="OrthoDB" id="113577at2"/>
<keyword evidence="2 3" id="KW-0802">TPR repeat</keyword>
<dbReference type="RefSeq" id="WP_038050207.1">
    <property type="nucleotide sequence ID" value="NZ_JMFG01000030.1"/>
</dbReference>
<protein>
    <submittedName>
        <fullName evidence="5">Uncharacterized protein</fullName>
    </submittedName>
</protein>
<dbReference type="EMBL" id="JMFG01000030">
    <property type="protein sequence ID" value="KDA53124.1"/>
    <property type="molecule type" value="Genomic_DNA"/>
</dbReference>
<gene>
    <name evidence="5" type="ORF">EG19_07650</name>
</gene>
<dbReference type="SMART" id="SM00028">
    <property type="entry name" value="TPR"/>
    <property type="match status" value="4"/>
</dbReference>
<proteinExistence type="predicted"/>
<dbReference type="SUPFAM" id="SSF48452">
    <property type="entry name" value="TPR-like"/>
    <property type="match status" value="1"/>
</dbReference>
<keyword evidence="6" id="KW-1185">Reference proteome</keyword>
<evidence type="ECO:0000256" key="2">
    <source>
        <dbReference type="ARBA" id="ARBA00022803"/>
    </source>
</evidence>
<dbReference type="SUPFAM" id="SSF49464">
    <property type="entry name" value="Carboxypeptidase regulatory domain-like"/>
    <property type="match status" value="1"/>
</dbReference>
<name>A0A062XUR6_9BACT</name>
<comment type="caution">
    <text evidence="5">The sequence shown here is derived from an EMBL/GenBank/DDBJ whole genome shotgun (WGS) entry which is preliminary data.</text>
</comment>
<dbReference type="InterPro" id="IPR011990">
    <property type="entry name" value="TPR-like_helical_dom_sf"/>
</dbReference>
<dbReference type="Pfam" id="PF13620">
    <property type="entry name" value="CarboxypepD_reg"/>
    <property type="match status" value="1"/>
</dbReference>
<dbReference type="PANTHER" id="PTHR44227">
    <property type="match status" value="1"/>
</dbReference>
<dbReference type="STRING" id="1312852.EG19_07650"/>
<dbReference type="Gene3D" id="1.25.40.10">
    <property type="entry name" value="Tetratricopeptide repeat domain"/>
    <property type="match status" value="1"/>
</dbReference>